<reference evidence="3 4" key="1">
    <citation type="journal article" date="2011" name="Genome Biol.">
        <title>Genome sequence of the insect pathogenic fungus Cordyceps militaris, a valued traditional Chinese medicine.</title>
        <authorList>
            <person name="Zheng P."/>
            <person name="Xia Y."/>
            <person name="Xiao G."/>
            <person name="Xiong C."/>
            <person name="Hu X."/>
            <person name="Zhang S."/>
            <person name="Zheng H."/>
            <person name="Huang Y."/>
            <person name="Zhou Y."/>
            <person name="Wang S."/>
            <person name="Zhao G.P."/>
            <person name="Liu X."/>
            <person name="St Leger R.J."/>
            <person name="Wang C."/>
        </authorList>
    </citation>
    <scope>NUCLEOTIDE SEQUENCE [LARGE SCALE GENOMIC DNA]</scope>
    <source>
        <strain evidence="3 4">CM01</strain>
    </source>
</reference>
<dbReference type="Pfam" id="PF01636">
    <property type="entry name" value="APH"/>
    <property type="match status" value="1"/>
</dbReference>
<dbReference type="InterPro" id="IPR002575">
    <property type="entry name" value="Aminoglycoside_PTrfase"/>
</dbReference>
<dbReference type="SUPFAM" id="SSF56112">
    <property type="entry name" value="Protein kinase-like (PK-like)"/>
    <property type="match status" value="1"/>
</dbReference>
<dbReference type="InterPro" id="IPR011009">
    <property type="entry name" value="Kinase-like_dom_sf"/>
</dbReference>
<keyword evidence="4" id="KW-1185">Reference proteome</keyword>
<feature type="region of interest" description="Disordered" evidence="1">
    <location>
        <begin position="175"/>
        <end position="213"/>
    </location>
</feature>
<dbReference type="InterPro" id="IPR053137">
    <property type="entry name" value="NLR-like"/>
</dbReference>
<dbReference type="OrthoDB" id="1929311at2759"/>
<gene>
    <name evidence="3" type="ORF">CCM_07135</name>
</gene>
<dbReference type="GeneID" id="18169146"/>
<organism evidence="3 4">
    <name type="scientific">Cordyceps militaris (strain CM01)</name>
    <name type="common">Caterpillar fungus</name>
    <dbReference type="NCBI Taxonomy" id="983644"/>
    <lineage>
        <taxon>Eukaryota</taxon>
        <taxon>Fungi</taxon>
        <taxon>Dikarya</taxon>
        <taxon>Ascomycota</taxon>
        <taxon>Pezizomycotina</taxon>
        <taxon>Sordariomycetes</taxon>
        <taxon>Hypocreomycetidae</taxon>
        <taxon>Hypocreales</taxon>
        <taxon>Cordycipitaceae</taxon>
        <taxon>Cordyceps</taxon>
    </lineage>
</organism>
<evidence type="ECO:0000256" key="1">
    <source>
        <dbReference type="SAM" id="MobiDB-lite"/>
    </source>
</evidence>
<accession>G3JLZ1</accession>
<dbReference type="InterPro" id="IPR035994">
    <property type="entry name" value="Nucleoside_phosphorylase_sf"/>
</dbReference>
<dbReference type="HOGENOM" id="CLU_320287_0_0_1"/>
<dbReference type="SUPFAM" id="SSF53167">
    <property type="entry name" value="Purine and uridine phosphorylases"/>
    <property type="match status" value="1"/>
</dbReference>
<evidence type="ECO:0000259" key="2">
    <source>
        <dbReference type="Pfam" id="PF01636"/>
    </source>
</evidence>
<dbReference type="Gene3D" id="3.90.1200.10">
    <property type="match status" value="1"/>
</dbReference>
<dbReference type="VEuPathDB" id="FungiDB:CCM_07135"/>
<proteinExistence type="predicted"/>
<evidence type="ECO:0000313" key="4">
    <source>
        <dbReference type="Proteomes" id="UP000001610"/>
    </source>
</evidence>
<name>G3JLZ1_CORMM</name>
<dbReference type="GO" id="GO:0009116">
    <property type="term" value="P:nucleoside metabolic process"/>
    <property type="evidence" value="ECO:0007669"/>
    <property type="project" value="InterPro"/>
</dbReference>
<sequence length="906" mass="101312">MSNPLDYTVAWICTLEMDHAAALALLDETYPLPNVIHRAPRDTNLYTLGNVSTHNVVIATAPVRDGGAVSVATVWRDMLHSFPNLRVALVLSVAPDQKHDMRPGDLLVGSLPNPHISLSQHDNAIQKSPLLETGLGQPFASLRAAVCELQNKHKLNSHQLERSIQQTLQNWPQMHKGYSRPPASHLQKARSDSDGNTLHIDNPSRLVSRHTQEDESDNLTIHYRFSAPANQPIEDVQPGGEAATKSADLCFEMEAAERTDNFPCLLVRGICDAADSHKNGAWQGFAAMAAAAYAKDLLCQLPPDKIESQPQVDLQRLAVPGFGSKPDLHQSEPKCMPCESLERHQGSHVHVTDGKLETSHETSESISCSTASEYCASGSCSGTCESDPASVSQTKHQSSKNDCYYDAATQVAAPDTVPIAARPVVHCQRLHVDDTATSSFESRDADVITSQPNLATYGTSRLERERHRDAYINAIRKDDVFKLASSHNHDKECTEFRERENGSFHVCFFVEFPSDGQKWVVRFPICPVLYEPWQKLRSEVATMEYIQTNTTIPIPRVYGYGPGGDLDMNNATGLPYIILEYIVGQPFDPKRLLKASDDVVQKFYTQLGDALSQLRAQEFEYAGSVTKDARGFVIGSPRSVDLNSIQLQGRRGSVTPQTTAFDFAMCNYDTLAQRLSLPTEEMGEDDARHEIFALEDFKIRLFQLIDPSLNFEPFVLTHGDLRPSNIIVSEDFTIKGIIDWEWSTTIPRQFFMPPLWFSGYEVASPRDARYQFQYSIFYQALLRAGAASDACRTLALEWGPDLGSSYRLFLPEALLHHHALLHVYYLALFPEFFKGMRRQDKLEAFYRSSRVFREAVRVKVEESRKYKEHLIADGLLNPDIKRAQDLELEALRLKAAKLFGSGTAAP</sequence>
<dbReference type="EMBL" id="JH126403">
    <property type="protein sequence ID" value="EGX90715.1"/>
    <property type="molecule type" value="Genomic_DNA"/>
</dbReference>
<dbReference type="Gene3D" id="3.40.50.1580">
    <property type="entry name" value="Nucleoside phosphorylase domain"/>
    <property type="match status" value="1"/>
</dbReference>
<dbReference type="InParanoid" id="G3JLZ1"/>
<dbReference type="GO" id="GO:0003824">
    <property type="term" value="F:catalytic activity"/>
    <property type="evidence" value="ECO:0007669"/>
    <property type="project" value="InterPro"/>
</dbReference>
<dbReference type="AlphaFoldDB" id="G3JLZ1"/>
<dbReference type="Proteomes" id="UP000001610">
    <property type="component" value="Unassembled WGS sequence"/>
</dbReference>
<protein>
    <submittedName>
        <fullName evidence="3">WD-repeat protein, putative</fullName>
    </submittedName>
</protein>
<dbReference type="PANTHER" id="PTHR46082">
    <property type="entry name" value="ATP/GTP-BINDING PROTEIN-RELATED"/>
    <property type="match status" value="1"/>
</dbReference>
<dbReference type="RefSeq" id="XP_006672336.1">
    <property type="nucleotide sequence ID" value="XM_006672273.1"/>
</dbReference>
<dbReference type="KEGG" id="cmt:CCM_07135"/>
<dbReference type="OMA" id="ATMEYIQ"/>
<evidence type="ECO:0000313" key="3">
    <source>
        <dbReference type="EMBL" id="EGX90715.1"/>
    </source>
</evidence>
<dbReference type="PANTHER" id="PTHR46082:SF11">
    <property type="entry name" value="AAA+ ATPASE DOMAIN-CONTAINING PROTEIN-RELATED"/>
    <property type="match status" value="1"/>
</dbReference>
<feature type="domain" description="Aminoglycoside phosphotransferase" evidence="2">
    <location>
        <begin position="515"/>
        <end position="746"/>
    </location>
</feature>
<dbReference type="eggNOG" id="ENOG502SNEF">
    <property type="taxonomic scope" value="Eukaryota"/>
</dbReference>